<dbReference type="Proteomes" id="UP000297814">
    <property type="component" value="Unassembled WGS sequence"/>
</dbReference>
<feature type="region of interest" description="Disordered" evidence="1">
    <location>
        <begin position="365"/>
        <end position="473"/>
    </location>
</feature>
<feature type="compositionally biased region" description="Acidic residues" evidence="1">
    <location>
        <begin position="370"/>
        <end position="414"/>
    </location>
</feature>
<feature type="compositionally biased region" description="Low complexity" evidence="1">
    <location>
        <begin position="129"/>
        <end position="147"/>
    </location>
</feature>
<feature type="compositionally biased region" description="Polar residues" evidence="1">
    <location>
        <begin position="462"/>
        <end position="473"/>
    </location>
</feature>
<evidence type="ECO:0000256" key="1">
    <source>
        <dbReference type="SAM" id="MobiDB-lite"/>
    </source>
</evidence>
<evidence type="ECO:0000313" key="3">
    <source>
        <dbReference type="Proteomes" id="UP000297814"/>
    </source>
</evidence>
<feature type="region of interest" description="Disordered" evidence="1">
    <location>
        <begin position="116"/>
        <end position="210"/>
    </location>
</feature>
<comment type="caution">
    <text evidence="2">The sequence shown here is derived from an EMBL/GenBank/DDBJ whole genome shotgun (WGS) entry which is preliminary data.</text>
</comment>
<dbReference type="AlphaFoldDB" id="A0A4Z1GA82"/>
<keyword evidence="3" id="KW-1185">Reference proteome</keyword>
<proteinExistence type="predicted"/>
<feature type="region of interest" description="Disordered" evidence="1">
    <location>
        <begin position="676"/>
        <end position="700"/>
    </location>
</feature>
<reference evidence="2 3" key="1">
    <citation type="submission" date="2017-12" db="EMBL/GenBank/DDBJ databases">
        <title>Comparative genomics of Botrytis spp.</title>
        <authorList>
            <person name="Valero-Jimenez C.A."/>
            <person name="Tapia P."/>
            <person name="Veloso J."/>
            <person name="Silva-Moreno E."/>
            <person name="Staats M."/>
            <person name="Valdes J.H."/>
            <person name="Van Kan J.A.L."/>
        </authorList>
    </citation>
    <scope>NUCLEOTIDE SEQUENCE [LARGE SCALE GENOMIC DNA]</scope>
    <source>
        <strain evidence="2 3">Bh0001</strain>
    </source>
</reference>
<feature type="compositionally biased region" description="Acidic residues" evidence="1">
    <location>
        <begin position="680"/>
        <end position="689"/>
    </location>
</feature>
<name>A0A4Z1GA82_9HELO</name>
<organism evidence="2 3">
    <name type="scientific">Botrytis hyacinthi</name>
    <dbReference type="NCBI Taxonomy" id="278943"/>
    <lineage>
        <taxon>Eukaryota</taxon>
        <taxon>Fungi</taxon>
        <taxon>Dikarya</taxon>
        <taxon>Ascomycota</taxon>
        <taxon>Pezizomycotina</taxon>
        <taxon>Leotiomycetes</taxon>
        <taxon>Helotiales</taxon>
        <taxon>Sclerotiniaceae</taxon>
        <taxon>Botrytis</taxon>
    </lineage>
</organism>
<feature type="compositionally biased region" description="Low complexity" evidence="1">
    <location>
        <begin position="445"/>
        <end position="461"/>
    </location>
</feature>
<dbReference type="EMBL" id="PQXK01000230">
    <property type="protein sequence ID" value="TGO33735.1"/>
    <property type="molecule type" value="Genomic_DNA"/>
</dbReference>
<feature type="compositionally biased region" description="Low complexity" evidence="1">
    <location>
        <begin position="154"/>
        <end position="165"/>
    </location>
</feature>
<evidence type="ECO:0000313" key="2">
    <source>
        <dbReference type="EMBL" id="TGO33735.1"/>
    </source>
</evidence>
<sequence length="741" mass="82794">MFHSSKSSKVTLHKKLFAPVSITSALGSGSSTEPKATIPVLLPAEPILETQVQAEVEIQTQEQNIVSVSSNPVSSITESDSALPSAVIPTPVPNTHSITDLVKLKDTKAENKLVANSIQVLPPSPPRSPFYSSSSASSTSHQSSHQSSTHRRNMSSTSTTTTQFGSPPPSYTPFVTNSLPPQAYPYHLQNQYGHTNGYRPPMGSNGFPAGNQFVNAPLNHQVIHRTGFASPSPSPSPGLQLPDLVDEVLRLRDRLNLLEGGALALPGERGRSIGMERDRRRDVGNIEERKNKKAKEVERETREAKERWEEIEKCGLGYEDFLDEFFGNDYSDWKIEKFDFEGEEIEGGLRVELRGGMEVVDEVFRVEEKSGDEDEDEEEEEGKEEEEEEEETESEEDQDEESESEEESSEEQSAEEEKIPEPEDTTTLLPSVFVDERTKSRLHPSHSSSSSTFSSYFPRSSAPSTPRYNQQNFQGISLKSTLVAPDPLRSMQRQRDLSLPEYGCYYFVDAGSIQNITVIYPVTSLPQSMDDLEEEREVIRCVLEGWNKGNIDKYGHRPSKRAYAAIIYPDPQVPFPRKKLRVALSFTPIYPPNSSSTSLIPATPTPTNPEDITTDTSIYVSTTNGCTFFSLSNNNGVMDYTKYKVKYSNQDVHERHDGILEVGRLRGALGCEVFGKKGEEGEEREEGDGTENKVGDEEEYWENEVIKDKWKDDSHDVGWGDEKKDHWLGLGDGKEIEGGWI</sequence>
<gene>
    <name evidence="2" type="ORF">BHYA_0230g00230</name>
</gene>
<accession>A0A4Z1GA82</accession>
<protein>
    <submittedName>
        <fullName evidence="2">Uncharacterized protein</fullName>
    </submittedName>
</protein>